<evidence type="ECO:0000313" key="3">
    <source>
        <dbReference type="Proteomes" id="UP000472262"/>
    </source>
</evidence>
<feature type="domain" description="DAGKc" evidence="1">
    <location>
        <begin position="123"/>
        <end position="198"/>
    </location>
</feature>
<evidence type="ECO:0000259" key="1">
    <source>
        <dbReference type="PROSITE" id="PS50146"/>
    </source>
</evidence>
<proteinExistence type="predicted"/>
<dbReference type="PANTHER" id="PTHR12358:SF40">
    <property type="entry name" value="SPHINGOSINE KINASE 2"/>
    <property type="match status" value="1"/>
</dbReference>
<dbReference type="Gene3D" id="3.40.50.10330">
    <property type="entry name" value="Probable inorganic polyphosphate/atp-NAD kinase, domain 1"/>
    <property type="match status" value="1"/>
</dbReference>
<dbReference type="OMA" id="GAINCNA"/>
<organism evidence="2 3">
    <name type="scientific">Sinocyclocheilus grahami</name>
    <name type="common">Dianchi golden-line fish</name>
    <name type="synonym">Barbus grahami</name>
    <dbReference type="NCBI Taxonomy" id="75366"/>
    <lineage>
        <taxon>Eukaryota</taxon>
        <taxon>Metazoa</taxon>
        <taxon>Chordata</taxon>
        <taxon>Craniata</taxon>
        <taxon>Vertebrata</taxon>
        <taxon>Euteleostomi</taxon>
        <taxon>Actinopterygii</taxon>
        <taxon>Neopterygii</taxon>
        <taxon>Teleostei</taxon>
        <taxon>Ostariophysi</taxon>
        <taxon>Cypriniformes</taxon>
        <taxon>Cyprinidae</taxon>
        <taxon>Cyprininae</taxon>
        <taxon>Sinocyclocheilus</taxon>
    </lineage>
</organism>
<dbReference type="PANTHER" id="PTHR12358">
    <property type="entry name" value="SPHINGOSINE KINASE"/>
    <property type="match status" value="1"/>
</dbReference>
<dbReference type="InterPro" id="IPR001206">
    <property type="entry name" value="Diacylglycerol_kinase_cat_dom"/>
</dbReference>
<reference evidence="2" key="2">
    <citation type="submission" date="2025-09" db="UniProtKB">
        <authorList>
            <consortium name="Ensembl"/>
        </authorList>
    </citation>
    <scope>IDENTIFICATION</scope>
</reference>
<dbReference type="InterPro" id="IPR017438">
    <property type="entry name" value="ATP-NAD_kinase_N"/>
</dbReference>
<dbReference type="GO" id="GO:0001727">
    <property type="term" value="F:lipid kinase activity"/>
    <property type="evidence" value="ECO:0007669"/>
    <property type="project" value="TreeGrafter"/>
</dbReference>
<dbReference type="PROSITE" id="PS50146">
    <property type="entry name" value="DAGK"/>
    <property type="match status" value="1"/>
</dbReference>
<dbReference type="Pfam" id="PF00781">
    <property type="entry name" value="DAGK_cat"/>
    <property type="match status" value="1"/>
</dbReference>
<accession>A0A672R5M4</accession>
<name>A0A672R5M4_SINGR</name>
<dbReference type="Proteomes" id="UP000472262">
    <property type="component" value="Unassembled WGS sequence"/>
</dbReference>
<protein>
    <recommendedName>
        <fullName evidence="1">DAGKc domain-containing protein</fullName>
    </recommendedName>
</protein>
<dbReference type="InParanoid" id="A0A672R5M4"/>
<dbReference type="GO" id="GO:0043065">
    <property type="term" value="P:positive regulation of apoptotic process"/>
    <property type="evidence" value="ECO:0007669"/>
    <property type="project" value="TreeGrafter"/>
</dbReference>
<dbReference type="InterPro" id="IPR050187">
    <property type="entry name" value="Lipid_Phosphate_FormReg"/>
</dbReference>
<dbReference type="AlphaFoldDB" id="A0A672R5M4"/>
<dbReference type="SUPFAM" id="SSF111331">
    <property type="entry name" value="NAD kinase/diacylglycerol kinase-like"/>
    <property type="match status" value="1"/>
</dbReference>
<dbReference type="GO" id="GO:0016020">
    <property type="term" value="C:membrane"/>
    <property type="evidence" value="ECO:0007669"/>
    <property type="project" value="TreeGrafter"/>
</dbReference>
<evidence type="ECO:0000313" key="2">
    <source>
        <dbReference type="Ensembl" id="ENSSGRP00000083974.1"/>
    </source>
</evidence>
<dbReference type="Ensembl" id="ENSSGRT00000089431.1">
    <property type="protein sequence ID" value="ENSSGRP00000083974.1"/>
    <property type="gene ID" value="ENSSGRG00000042412.1"/>
</dbReference>
<dbReference type="GO" id="GO:0006669">
    <property type="term" value="P:sphinganine-1-phosphate biosynthetic process"/>
    <property type="evidence" value="ECO:0007669"/>
    <property type="project" value="TreeGrafter"/>
</dbReference>
<sequence>MTPYLNEQNGVSLPSSPASTNYALTLTPTHIHVQRLSPRAGKQSRLILPLAELTGCSCPRSPAPPLLVLYWYPPGRRRKGVSRHRQVRAYLAESRFEAEKWNAAVQSLLRGMDVKIDGKVMLPRPRRLLLLVNPFSGRGQAMQWCQTHILPMIREANVSYNLIQTERQNHARELIKEISLPEWDGIVIVSGDGLLHEVNIVTVFDSFVTYI</sequence>
<reference evidence="2" key="1">
    <citation type="submission" date="2025-08" db="UniProtKB">
        <authorList>
            <consortium name="Ensembl"/>
        </authorList>
    </citation>
    <scope>IDENTIFICATION</scope>
</reference>
<dbReference type="GO" id="GO:0046512">
    <property type="term" value="P:sphingosine biosynthetic process"/>
    <property type="evidence" value="ECO:0007669"/>
    <property type="project" value="TreeGrafter"/>
</dbReference>
<keyword evidence="3" id="KW-1185">Reference proteome</keyword>
<dbReference type="InterPro" id="IPR016064">
    <property type="entry name" value="NAD/diacylglycerol_kinase_sf"/>
</dbReference>
<dbReference type="GO" id="GO:0005737">
    <property type="term" value="C:cytoplasm"/>
    <property type="evidence" value="ECO:0007669"/>
    <property type="project" value="TreeGrafter"/>
</dbReference>